<sequence length="265" mass="30220">MCDDLLAHHHRISSPSHIPLSNAPTWFTTQSTLDRSQNRTWLFLPPESLDQINIPKFLEINAKWSIYSFDKRVLRIFDKCDRADMTYEMRLATVVVGSNPPWLNALKVVEDGAWFRTQYPAKATLVAEEDVLSLIDPATGTRLGFVTFLGDSTRLLVSEIAVAENYHRSYREKEIEERLLATVVRIAGESGLKVWIMVGAEDTENLGVYFRMGFVINRTMWVMERNGVEEGAKKSSWELGNWEGGMMGWKEQWAAALDRIMAGET</sequence>
<dbReference type="SUPFAM" id="SSF55729">
    <property type="entry name" value="Acyl-CoA N-acyltransferases (Nat)"/>
    <property type="match status" value="1"/>
</dbReference>
<gene>
    <name evidence="1" type="ORF">Q9L58_007349</name>
</gene>
<dbReference type="Gene3D" id="3.40.630.30">
    <property type="match status" value="1"/>
</dbReference>
<protein>
    <recommendedName>
        <fullName evidence="3">N-acetyltransferase domain-containing protein</fullName>
    </recommendedName>
</protein>
<dbReference type="Proteomes" id="UP001447188">
    <property type="component" value="Unassembled WGS sequence"/>
</dbReference>
<evidence type="ECO:0000313" key="2">
    <source>
        <dbReference type="Proteomes" id="UP001447188"/>
    </source>
</evidence>
<evidence type="ECO:0008006" key="3">
    <source>
        <dbReference type="Google" id="ProtNLM"/>
    </source>
</evidence>
<reference evidence="1 2" key="1">
    <citation type="submission" date="2024-02" db="EMBL/GenBank/DDBJ databases">
        <title>Discinaceae phylogenomics.</title>
        <authorList>
            <person name="Dirks A.C."/>
            <person name="James T.Y."/>
        </authorList>
    </citation>
    <scope>NUCLEOTIDE SEQUENCE [LARGE SCALE GENOMIC DNA]</scope>
    <source>
        <strain evidence="1 2">ACD0624</strain>
    </source>
</reference>
<comment type="caution">
    <text evidence="1">The sequence shown here is derived from an EMBL/GenBank/DDBJ whole genome shotgun (WGS) entry which is preliminary data.</text>
</comment>
<keyword evidence="2" id="KW-1185">Reference proteome</keyword>
<proteinExistence type="predicted"/>
<dbReference type="InterPro" id="IPR016181">
    <property type="entry name" value="Acyl_CoA_acyltransferase"/>
</dbReference>
<name>A0ABR3GD97_9PEZI</name>
<dbReference type="EMBL" id="JBBBZM010000115">
    <property type="protein sequence ID" value="KAL0633745.1"/>
    <property type="molecule type" value="Genomic_DNA"/>
</dbReference>
<organism evidence="1 2">
    <name type="scientific">Discina gigas</name>
    <dbReference type="NCBI Taxonomy" id="1032678"/>
    <lineage>
        <taxon>Eukaryota</taxon>
        <taxon>Fungi</taxon>
        <taxon>Dikarya</taxon>
        <taxon>Ascomycota</taxon>
        <taxon>Pezizomycotina</taxon>
        <taxon>Pezizomycetes</taxon>
        <taxon>Pezizales</taxon>
        <taxon>Discinaceae</taxon>
        <taxon>Discina</taxon>
    </lineage>
</organism>
<evidence type="ECO:0000313" key="1">
    <source>
        <dbReference type="EMBL" id="KAL0633745.1"/>
    </source>
</evidence>
<accession>A0ABR3GD97</accession>